<feature type="transmembrane region" description="Helical" evidence="1">
    <location>
        <begin position="27"/>
        <end position="46"/>
    </location>
</feature>
<evidence type="ECO:0000256" key="1">
    <source>
        <dbReference type="SAM" id="Phobius"/>
    </source>
</evidence>
<dbReference type="EnsemblPlants" id="Kaladp0055s0327.1.v1.1">
    <property type="protein sequence ID" value="Kaladp0055s0327.1.v1.1"/>
    <property type="gene ID" value="Kaladp0055s0327.v1.1"/>
</dbReference>
<name>A0A7N0U672_KALFE</name>
<feature type="transmembrane region" description="Helical" evidence="1">
    <location>
        <begin position="207"/>
        <end position="230"/>
    </location>
</feature>
<keyword evidence="1" id="KW-1133">Transmembrane helix</keyword>
<evidence type="ECO:0000313" key="3">
    <source>
        <dbReference type="Proteomes" id="UP000594263"/>
    </source>
</evidence>
<proteinExistence type="predicted"/>
<feature type="transmembrane region" description="Helical" evidence="1">
    <location>
        <begin position="53"/>
        <end position="76"/>
    </location>
</feature>
<dbReference type="Proteomes" id="UP000594263">
    <property type="component" value="Unplaced"/>
</dbReference>
<organism evidence="2 3">
    <name type="scientific">Kalanchoe fedtschenkoi</name>
    <name type="common">Lavender scallops</name>
    <name type="synonym">South American air plant</name>
    <dbReference type="NCBI Taxonomy" id="63787"/>
    <lineage>
        <taxon>Eukaryota</taxon>
        <taxon>Viridiplantae</taxon>
        <taxon>Streptophyta</taxon>
        <taxon>Embryophyta</taxon>
        <taxon>Tracheophyta</taxon>
        <taxon>Spermatophyta</taxon>
        <taxon>Magnoliopsida</taxon>
        <taxon>eudicotyledons</taxon>
        <taxon>Gunneridae</taxon>
        <taxon>Pentapetalae</taxon>
        <taxon>Saxifragales</taxon>
        <taxon>Crassulaceae</taxon>
        <taxon>Kalanchoe</taxon>
    </lineage>
</organism>
<protein>
    <submittedName>
        <fullName evidence="2">Uncharacterized protein</fullName>
    </submittedName>
</protein>
<keyword evidence="3" id="KW-1185">Reference proteome</keyword>
<feature type="transmembrane region" description="Helical" evidence="1">
    <location>
        <begin position="96"/>
        <end position="118"/>
    </location>
</feature>
<evidence type="ECO:0000313" key="2">
    <source>
        <dbReference type="EnsemblPlants" id="Kaladp0055s0327.1.v1.1"/>
    </source>
</evidence>
<feature type="transmembrane region" description="Helical" evidence="1">
    <location>
        <begin position="170"/>
        <end position="187"/>
    </location>
</feature>
<accession>A0A7N0U672</accession>
<keyword evidence="1" id="KW-0472">Membrane</keyword>
<dbReference type="PANTHER" id="PTHR34967">
    <property type="entry name" value="OS02G0257200 PROTEIN"/>
    <property type="match status" value="1"/>
</dbReference>
<dbReference type="PANTHER" id="PTHR34967:SF1">
    <property type="entry name" value="OS02G0257200 PROTEIN"/>
    <property type="match status" value="1"/>
</dbReference>
<dbReference type="AlphaFoldDB" id="A0A7N0U672"/>
<dbReference type="OMA" id="RECRLYG"/>
<keyword evidence="1" id="KW-0812">Transmembrane</keyword>
<sequence>MVKLASARESRMYGGRLTRQRAEYMNAGIYVFAAVVLLGGFVAELSREPKAGLVLLLIGLGLIVFVNVHDLVAHLAGIDFKFALMEYDAQLGLVEFAVPLVQSLGTLLEFLGILLLLIQAEKGYGYWKLEKHAVRLLIAGPVLWLLGSVHNACQIYERADGHVQILQQSVHMPFLMGSLLFLVGSVINGRDQTGKDHHGTDLLGGTWVWLGILGSFLFVVGGITNVVKVFKMHQIDGMLRLEKLRGGAQDRLMREREGQVPLILEDQRKRKKQQVVDEVVIQAGPTPYKDVLVGQS</sequence>
<reference evidence="2" key="1">
    <citation type="submission" date="2021-01" db="UniProtKB">
        <authorList>
            <consortium name="EnsemblPlants"/>
        </authorList>
    </citation>
    <scope>IDENTIFICATION</scope>
</reference>
<dbReference type="Gramene" id="Kaladp0055s0327.1.v1.1">
    <property type="protein sequence ID" value="Kaladp0055s0327.1.v1.1"/>
    <property type="gene ID" value="Kaladp0055s0327.v1.1"/>
</dbReference>